<comment type="caution">
    <text evidence="2">The sequence shown here is derived from an EMBL/GenBank/DDBJ whole genome shotgun (WGS) entry which is preliminary data.</text>
</comment>
<proteinExistence type="predicted"/>
<organism evidence="2 3">
    <name type="scientific">Nitrospirillum amazonense</name>
    <dbReference type="NCBI Taxonomy" id="28077"/>
    <lineage>
        <taxon>Bacteria</taxon>
        <taxon>Pseudomonadati</taxon>
        <taxon>Pseudomonadota</taxon>
        <taxon>Alphaproteobacteria</taxon>
        <taxon>Rhodospirillales</taxon>
        <taxon>Azospirillaceae</taxon>
        <taxon>Nitrospirillum</taxon>
    </lineage>
</organism>
<name>A0A560FFU0_9PROT</name>
<dbReference type="Proteomes" id="UP000319859">
    <property type="component" value="Unassembled WGS sequence"/>
</dbReference>
<dbReference type="EMBL" id="VITN01000007">
    <property type="protein sequence ID" value="TWB20461.1"/>
    <property type="molecule type" value="Genomic_DNA"/>
</dbReference>
<gene>
    <name evidence="2" type="ORF">FBZ89_107172</name>
</gene>
<protein>
    <submittedName>
        <fullName evidence="2">Uncharacterized protein</fullName>
    </submittedName>
</protein>
<evidence type="ECO:0000256" key="1">
    <source>
        <dbReference type="SAM" id="MobiDB-lite"/>
    </source>
</evidence>
<sequence length="221" mass="22906">MNCTGLGVGSSDWSAWSSSGVAAVAADRRTVIMPESAHGAEPENAAARGWATATATVVLPVPPRPMMVTSRSSANWAGSAITSLSRPVIGFRSPAVGSSDVRTPHGFRGLMGGRQIDAPHGDHPHAARGRPFPQVWQGEGCVAVAAELWARQGEERLIVTDGPLRAVAWVGTLRYVVSGHNMILARGAAHEGSPHYPPSRPRTAVSGAGNAATCRAPAGQL</sequence>
<evidence type="ECO:0000313" key="2">
    <source>
        <dbReference type="EMBL" id="TWB20461.1"/>
    </source>
</evidence>
<reference evidence="2 3" key="1">
    <citation type="submission" date="2019-06" db="EMBL/GenBank/DDBJ databases">
        <title>Genomic Encyclopedia of Type Strains, Phase IV (KMG-V): Genome sequencing to study the core and pangenomes of soil and plant-associated prokaryotes.</title>
        <authorList>
            <person name="Whitman W."/>
        </authorList>
    </citation>
    <scope>NUCLEOTIDE SEQUENCE [LARGE SCALE GENOMIC DNA]</scope>
    <source>
        <strain evidence="2 3">BR 11880</strain>
    </source>
</reference>
<evidence type="ECO:0000313" key="3">
    <source>
        <dbReference type="Proteomes" id="UP000319859"/>
    </source>
</evidence>
<dbReference type="AlphaFoldDB" id="A0A560FFU0"/>
<feature type="region of interest" description="Disordered" evidence="1">
    <location>
        <begin position="189"/>
        <end position="210"/>
    </location>
</feature>
<accession>A0A560FFU0</accession>